<protein>
    <submittedName>
        <fullName evidence="2">Uncharacterized protein</fullName>
    </submittedName>
</protein>
<dbReference type="EMBL" id="JBHTLS010000079">
    <property type="protein sequence ID" value="MFD1104191.1"/>
    <property type="molecule type" value="Genomic_DNA"/>
</dbReference>
<keyword evidence="3" id="KW-1185">Reference proteome</keyword>
<gene>
    <name evidence="2" type="ORF">ACFQ24_04720</name>
</gene>
<name>A0ABW3NV01_9SPHN</name>
<evidence type="ECO:0000313" key="2">
    <source>
        <dbReference type="EMBL" id="MFD1104191.1"/>
    </source>
</evidence>
<feature type="compositionally biased region" description="Basic and acidic residues" evidence="1">
    <location>
        <begin position="68"/>
        <end position="80"/>
    </location>
</feature>
<sequence>MTSNNTPPETLEPSQEAREAAGAWLRDMDGQQVQHILDGMEDDCSLVQAFARFEKALRASTDAAEPVPSHEVDADGKPTEDSDPWFQLGWHKERLAAAETELATWKERAMSLRLSNGAAEPVLREACEGIADDYMTSEAHHPGYVLIPTAKFEQIVAATERAKEIVPPHYVNWHHDADKALATGNGGDTHSPDCGCTLCRAGALVDHAKESARIQSHRNGGEGRS</sequence>
<evidence type="ECO:0000313" key="3">
    <source>
        <dbReference type="Proteomes" id="UP001597203"/>
    </source>
</evidence>
<proteinExistence type="predicted"/>
<dbReference type="Proteomes" id="UP001597203">
    <property type="component" value="Unassembled WGS sequence"/>
</dbReference>
<accession>A0ABW3NV01</accession>
<reference evidence="3" key="1">
    <citation type="journal article" date="2019" name="Int. J. Syst. Evol. Microbiol.">
        <title>The Global Catalogue of Microorganisms (GCM) 10K type strain sequencing project: providing services to taxonomists for standard genome sequencing and annotation.</title>
        <authorList>
            <consortium name="The Broad Institute Genomics Platform"/>
            <consortium name="The Broad Institute Genome Sequencing Center for Infectious Disease"/>
            <person name="Wu L."/>
            <person name="Ma J."/>
        </authorList>
    </citation>
    <scope>NUCLEOTIDE SEQUENCE [LARGE SCALE GENOMIC DNA]</scope>
    <source>
        <strain evidence="3">CCUG 54329</strain>
    </source>
</reference>
<feature type="region of interest" description="Disordered" evidence="1">
    <location>
        <begin position="1"/>
        <end position="22"/>
    </location>
</feature>
<dbReference type="RefSeq" id="WP_380909356.1">
    <property type="nucleotide sequence ID" value="NZ_JBHTLS010000079.1"/>
</dbReference>
<evidence type="ECO:0000256" key="1">
    <source>
        <dbReference type="SAM" id="MobiDB-lite"/>
    </source>
</evidence>
<organism evidence="2 3">
    <name type="scientific">Sphingobium olei</name>
    <dbReference type="NCBI Taxonomy" id="420955"/>
    <lineage>
        <taxon>Bacteria</taxon>
        <taxon>Pseudomonadati</taxon>
        <taxon>Pseudomonadota</taxon>
        <taxon>Alphaproteobacteria</taxon>
        <taxon>Sphingomonadales</taxon>
        <taxon>Sphingomonadaceae</taxon>
        <taxon>Sphingobium</taxon>
    </lineage>
</organism>
<comment type="caution">
    <text evidence="2">The sequence shown here is derived from an EMBL/GenBank/DDBJ whole genome shotgun (WGS) entry which is preliminary data.</text>
</comment>
<feature type="region of interest" description="Disordered" evidence="1">
    <location>
        <begin position="59"/>
        <end position="81"/>
    </location>
</feature>